<accession>A0AAU9TT05</accession>
<evidence type="ECO:0000256" key="1">
    <source>
        <dbReference type="SAM" id="MobiDB-lite"/>
    </source>
</evidence>
<reference evidence="2" key="1">
    <citation type="submission" date="2022-03" db="EMBL/GenBank/DDBJ databases">
        <authorList>
            <person name="Tunstrom K."/>
        </authorList>
    </citation>
    <scope>NUCLEOTIDE SEQUENCE</scope>
</reference>
<feature type="region of interest" description="Disordered" evidence="1">
    <location>
        <begin position="36"/>
        <end position="58"/>
    </location>
</feature>
<organism evidence="2 3">
    <name type="scientific">Euphydryas editha</name>
    <name type="common">Edith's checkerspot</name>
    <dbReference type="NCBI Taxonomy" id="104508"/>
    <lineage>
        <taxon>Eukaryota</taxon>
        <taxon>Metazoa</taxon>
        <taxon>Ecdysozoa</taxon>
        <taxon>Arthropoda</taxon>
        <taxon>Hexapoda</taxon>
        <taxon>Insecta</taxon>
        <taxon>Pterygota</taxon>
        <taxon>Neoptera</taxon>
        <taxon>Endopterygota</taxon>
        <taxon>Lepidoptera</taxon>
        <taxon>Glossata</taxon>
        <taxon>Ditrysia</taxon>
        <taxon>Papilionoidea</taxon>
        <taxon>Nymphalidae</taxon>
        <taxon>Nymphalinae</taxon>
        <taxon>Euphydryas</taxon>
    </lineage>
</organism>
<dbReference type="EMBL" id="CAKOGL010000008">
    <property type="protein sequence ID" value="CAH2089277.1"/>
    <property type="molecule type" value="Genomic_DNA"/>
</dbReference>
<dbReference type="Proteomes" id="UP001153954">
    <property type="component" value="Unassembled WGS sequence"/>
</dbReference>
<evidence type="ECO:0000313" key="2">
    <source>
        <dbReference type="EMBL" id="CAH2089277.1"/>
    </source>
</evidence>
<evidence type="ECO:0000313" key="3">
    <source>
        <dbReference type="Proteomes" id="UP001153954"/>
    </source>
</evidence>
<sequence length="124" mass="14625">MEYSDDENQSQSLLTPKNRIINASMNTYKINTQTIKEDAHNSSENENKSNEDRSNKTGEETTLYVKQCVLYTFDKDLDKRNYYFSNLLIDELQFLPPCMRSEVYINILKYVDALKQQHLEKAKK</sequence>
<comment type="caution">
    <text evidence="2">The sequence shown here is derived from an EMBL/GenBank/DDBJ whole genome shotgun (WGS) entry which is preliminary data.</text>
</comment>
<protein>
    <submittedName>
        <fullName evidence="2">Uncharacterized protein</fullName>
    </submittedName>
</protein>
<name>A0AAU9TT05_EUPED</name>
<proteinExistence type="predicted"/>
<dbReference type="AlphaFoldDB" id="A0AAU9TT05"/>
<gene>
    <name evidence="2" type="ORF">EEDITHA_LOCUS5349</name>
</gene>
<keyword evidence="3" id="KW-1185">Reference proteome</keyword>